<dbReference type="SUPFAM" id="SSF47473">
    <property type="entry name" value="EF-hand"/>
    <property type="match status" value="1"/>
</dbReference>
<name>A0ABR1G996_AURAN</name>
<keyword evidence="3" id="KW-1185">Reference proteome</keyword>
<sequence>MLAGARVRLSTRTWAGAFRAIDAEGSGRVDARQFRAVLEKFNMVLHDADFGRFWREIAGDDGLVDYNMFLQATHDDETLGCRPRVRSAKDDRYAHRMDRLMEELRKKKPAVVTKVHPDYVASTCEDGHMGAFVGTGLCGEYERMCMARAREPRVLVRRGRRAALAGEVPHGQRQVAKMLASRAAPGERVNFDRFRKAFGGDIEHLHEGGGIDWGVCEISGESAKKLGICTREGPDVRRGRTGRKRRAPLPVPQLRGRGARATVAMVAASKPDATPASVAEAVLKATVEQAPLDRPSGFTDGSRSGAWWDGMIKELWQPKWRC</sequence>
<dbReference type="PROSITE" id="PS50222">
    <property type="entry name" value="EF_HAND_2"/>
    <property type="match status" value="1"/>
</dbReference>
<evidence type="ECO:0000313" key="3">
    <source>
        <dbReference type="Proteomes" id="UP001363151"/>
    </source>
</evidence>
<evidence type="ECO:0000313" key="2">
    <source>
        <dbReference type="EMBL" id="KAK7249760.1"/>
    </source>
</evidence>
<dbReference type="InterPro" id="IPR011992">
    <property type="entry name" value="EF-hand-dom_pair"/>
</dbReference>
<comment type="caution">
    <text evidence="2">The sequence shown here is derived from an EMBL/GenBank/DDBJ whole genome shotgun (WGS) entry which is preliminary data.</text>
</comment>
<dbReference type="InterPro" id="IPR002048">
    <property type="entry name" value="EF_hand_dom"/>
</dbReference>
<accession>A0ABR1G996</accession>
<reference evidence="2 3" key="1">
    <citation type="submission" date="2024-03" db="EMBL/GenBank/DDBJ databases">
        <title>Aureococcus anophagefferens CCMP1851 and Kratosvirus quantuckense: Draft genome of a second virus-susceptible host strain in the model system.</title>
        <authorList>
            <person name="Chase E."/>
            <person name="Truchon A.R."/>
            <person name="Schepens W."/>
            <person name="Wilhelm S.W."/>
        </authorList>
    </citation>
    <scope>NUCLEOTIDE SEQUENCE [LARGE SCALE GENOMIC DNA]</scope>
    <source>
        <strain evidence="2 3">CCMP1851</strain>
    </source>
</reference>
<dbReference type="Proteomes" id="UP001363151">
    <property type="component" value="Unassembled WGS sequence"/>
</dbReference>
<feature type="domain" description="EF-hand" evidence="1">
    <location>
        <begin position="9"/>
        <end position="44"/>
    </location>
</feature>
<organism evidence="2 3">
    <name type="scientific">Aureococcus anophagefferens</name>
    <name type="common">Harmful bloom alga</name>
    <dbReference type="NCBI Taxonomy" id="44056"/>
    <lineage>
        <taxon>Eukaryota</taxon>
        <taxon>Sar</taxon>
        <taxon>Stramenopiles</taxon>
        <taxon>Ochrophyta</taxon>
        <taxon>Pelagophyceae</taxon>
        <taxon>Pelagomonadales</taxon>
        <taxon>Pelagomonadaceae</taxon>
        <taxon>Aureococcus</taxon>
    </lineage>
</organism>
<dbReference type="EMBL" id="JBBJCI010000040">
    <property type="protein sequence ID" value="KAK7249760.1"/>
    <property type="molecule type" value="Genomic_DNA"/>
</dbReference>
<gene>
    <name evidence="2" type="ORF">SO694_00004669</name>
</gene>
<protein>
    <recommendedName>
        <fullName evidence="1">EF-hand domain-containing protein</fullName>
    </recommendedName>
</protein>
<evidence type="ECO:0000259" key="1">
    <source>
        <dbReference type="PROSITE" id="PS50222"/>
    </source>
</evidence>
<dbReference type="Gene3D" id="1.10.238.10">
    <property type="entry name" value="EF-hand"/>
    <property type="match status" value="1"/>
</dbReference>
<proteinExistence type="predicted"/>